<dbReference type="Gene3D" id="3.20.20.80">
    <property type="entry name" value="Glycosidases"/>
    <property type="match status" value="1"/>
</dbReference>
<name>A0A0A2LZU7_9FLAO</name>
<evidence type="ECO:0000259" key="12">
    <source>
        <dbReference type="Pfam" id="PF07477"/>
    </source>
</evidence>
<dbReference type="InterPro" id="IPR011100">
    <property type="entry name" value="Glyco_hydro_67_cat"/>
</dbReference>
<dbReference type="Gene3D" id="3.90.1330.10">
    <property type="entry name" value="Alpha-glucuronidase, C-terminal domain"/>
    <property type="match status" value="1"/>
</dbReference>
<dbReference type="PANTHER" id="PTHR39207:SF1">
    <property type="entry name" value="ALPHA-GLUCURONIDASE A"/>
    <property type="match status" value="1"/>
</dbReference>
<sequence length="713" mass="81066">MTPKFSRGFLFILILLIPLCLKANDGYDLWLNYRKIENKTLLDKYSKAFNSYYITGNSETLKAAENELKRAFSGLLGTKPKVLNSITNNCIVLATKNESVLNGQISAKEYEVLGKEGFIIRSVKINSKTCTLITANTDIGILYGVFHFIKLIQTQQINNKLTITETPKLNIRALNHWDNLDGSIERGYAGNSLWKWDELPNTVDKRYIDYARANASVGINATVLNNVNSNPKILTKSYLEKIKTLADVFRPYGLKVYLSVSFTSPIKLGGLPTADPLNSQVIDWWEAKAKEIYTLIPDFGGFLVKANSEGQPGPQDYGRTHADGANMLAQALEPHKGVVMWRAFVYNSDPEEDRVLQAYNSFKPLDGQFKDNVLVQIKNGPIDFQPREPFSPLFGAMPNTSLMMEFQITQEYLGFSNHLVFLSTLYEETLDSDTYAKGKGSTVANVIEGKYSSNKLTGMAGVSNIGNSRNWCGHPFAQSNWYSLGRLAWNPETSSESIADDWIRMTFSNDKEFIAPVKKMMLESRETTVDYMTPLGLNHIMAYDTHRGPGPWVDTAAQPNWKSTYYHRADSIGIGFDRTTSGSNAVSQYFPAVRDTFNSIETCPENLLLWFHHVSWKHKMKSGKTLWDEMCKHYYNGVDKVRKMQSSWNKLKSFIDEERFVKVKQLLEEQQEEAVIWRNSCVLYFQTFSKMPIPGELERPEKPLSYYIDLKIE</sequence>
<evidence type="ECO:0000313" key="15">
    <source>
        <dbReference type="Proteomes" id="UP000030129"/>
    </source>
</evidence>
<organism evidence="14 15">
    <name type="scientific">Flavobacterium beibuense F44-8</name>
    <dbReference type="NCBI Taxonomy" id="1406840"/>
    <lineage>
        <taxon>Bacteria</taxon>
        <taxon>Pseudomonadati</taxon>
        <taxon>Bacteroidota</taxon>
        <taxon>Flavobacteriia</taxon>
        <taxon>Flavobacteriales</taxon>
        <taxon>Flavobacteriaceae</taxon>
        <taxon>Flavobacterium</taxon>
    </lineage>
</organism>
<dbReference type="Proteomes" id="UP000030129">
    <property type="component" value="Unassembled WGS sequence"/>
</dbReference>
<evidence type="ECO:0000256" key="6">
    <source>
        <dbReference type="ARBA" id="ARBA00023326"/>
    </source>
</evidence>
<feature type="active site" description="Proton donor" evidence="9">
    <location>
        <position position="309"/>
    </location>
</feature>
<feature type="domain" description="Glycosyl hydrolase family 67 C-terminal" evidence="12">
    <location>
        <begin position="472"/>
        <end position="695"/>
    </location>
</feature>
<dbReference type="Pfam" id="PF03648">
    <property type="entry name" value="Glyco_hydro_67N"/>
    <property type="match status" value="1"/>
</dbReference>
<feature type="domain" description="Alpha glucuronidase N-terminal" evidence="11">
    <location>
        <begin position="29"/>
        <end position="148"/>
    </location>
</feature>
<feature type="active site" description="Proton acceptor" evidence="9">
    <location>
        <position position="383"/>
    </location>
</feature>
<evidence type="ECO:0000259" key="11">
    <source>
        <dbReference type="Pfam" id="PF03648"/>
    </source>
</evidence>
<keyword evidence="2 8" id="KW-0858">Xylan degradation</keyword>
<evidence type="ECO:0000256" key="7">
    <source>
        <dbReference type="ARBA" id="ARBA00052795"/>
    </source>
</evidence>
<keyword evidence="6 10" id="KW-0624">Polysaccharide degradation</keyword>
<dbReference type="STRING" id="1406840.Q763_08235"/>
<comment type="similarity">
    <text evidence="1 8 10">Belongs to the glycosyl hydrolase 67 family.</text>
</comment>
<comment type="caution">
    <text evidence="14">The sequence shown here is derived from an EMBL/GenBank/DDBJ whole genome shotgun (WGS) entry which is preliminary data.</text>
</comment>
<dbReference type="InterPro" id="IPR011395">
    <property type="entry name" value="Glyco_hydro_67_aGlcAse"/>
</dbReference>
<evidence type="ECO:0000256" key="10">
    <source>
        <dbReference type="RuleBase" id="RU361198"/>
    </source>
</evidence>
<dbReference type="InterPro" id="IPR017853">
    <property type="entry name" value="GH"/>
</dbReference>
<dbReference type="PANTHER" id="PTHR39207">
    <property type="entry name" value="ALPHA-GLUCURONIDASE A"/>
    <property type="match status" value="1"/>
</dbReference>
<dbReference type="InterPro" id="IPR011099">
    <property type="entry name" value="Glyco_hydro_67_C"/>
</dbReference>
<keyword evidence="3 8" id="KW-0378">Hydrolase</keyword>
<dbReference type="InterPro" id="IPR005154">
    <property type="entry name" value="Glyco_hydro_67_aGlcAse_N"/>
</dbReference>
<evidence type="ECO:0000259" key="13">
    <source>
        <dbReference type="Pfam" id="PF07488"/>
    </source>
</evidence>
<evidence type="ECO:0000256" key="2">
    <source>
        <dbReference type="ARBA" id="ARBA00022651"/>
    </source>
</evidence>
<protein>
    <recommendedName>
        <fullName evidence="10">Xylan alpha-1,2-glucuronidase</fullName>
        <ecNumber evidence="10">3.2.1.131</ecNumber>
    </recommendedName>
</protein>
<comment type="catalytic activity">
    <reaction evidence="7 10">
        <text>Hydrolysis of (1-&gt;2)-alpha-D-(4-O-methyl)glucuronosyl links in the main chain of hardwood xylans.</text>
        <dbReference type="EC" id="3.2.1.131"/>
    </reaction>
</comment>
<evidence type="ECO:0000256" key="8">
    <source>
        <dbReference type="PIRNR" id="PIRNR029900"/>
    </source>
</evidence>
<dbReference type="Pfam" id="PF07488">
    <property type="entry name" value="Glyco_hydro_67M"/>
    <property type="match status" value="1"/>
</dbReference>
<dbReference type="GO" id="GO:0033939">
    <property type="term" value="F:xylan alpha-1,2-glucuronosidase activity"/>
    <property type="evidence" value="ECO:0007669"/>
    <property type="project" value="UniProtKB-EC"/>
</dbReference>
<dbReference type="InterPro" id="IPR029018">
    <property type="entry name" value="Hex-like_dom2"/>
</dbReference>
<evidence type="ECO:0000256" key="4">
    <source>
        <dbReference type="ARBA" id="ARBA00023277"/>
    </source>
</evidence>
<dbReference type="GO" id="GO:0046559">
    <property type="term" value="F:alpha-glucuronidase activity"/>
    <property type="evidence" value="ECO:0007669"/>
    <property type="project" value="InterPro"/>
</dbReference>
<evidence type="ECO:0000256" key="9">
    <source>
        <dbReference type="PIRSR" id="PIRSR029900-1"/>
    </source>
</evidence>
<dbReference type="PIRSF" id="PIRSF029900">
    <property type="entry name" value="Alpha-glucuronds"/>
    <property type="match status" value="1"/>
</dbReference>
<reference evidence="14 15" key="1">
    <citation type="submission" date="2013-09" db="EMBL/GenBank/DDBJ databases">
        <authorList>
            <person name="Zeng Z."/>
            <person name="Chen C."/>
        </authorList>
    </citation>
    <scope>NUCLEOTIDE SEQUENCE [LARGE SCALE GENOMIC DNA]</scope>
    <source>
        <strain evidence="14 15">F44-8</strain>
    </source>
</reference>
<accession>A0A0A2LZU7</accession>
<feature type="active site" description="Proton acceptor" evidence="9">
    <location>
        <position position="411"/>
    </location>
</feature>
<evidence type="ECO:0000256" key="5">
    <source>
        <dbReference type="ARBA" id="ARBA00023295"/>
    </source>
</evidence>
<feature type="domain" description="Glycosyl hydrolase family 67 catalytic" evidence="13">
    <location>
        <begin position="152"/>
        <end position="471"/>
    </location>
</feature>
<gene>
    <name evidence="14" type="ORF">Q763_08235</name>
</gene>
<dbReference type="RefSeq" id="WP_035133005.1">
    <property type="nucleotide sequence ID" value="NZ_JRLV01000007.1"/>
</dbReference>
<comment type="subunit">
    <text evidence="10">Homodimer.</text>
</comment>
<dbReference type="SUPFAM" id="SSF55545">
    <property type="entry name" value="beta-N-acetylhexosaminidase-like domain"/>
    <property type="match status" value="1"/>
</dbReference>
<keyword evidence="4 10" id="KW-0119">Carbohydrate metabolism</keyword>
<dbReference type="SUPFAM" id="SSF51445">
    <property type="entry name" value="(Trans)glycosidases"/>
    <property type="match status" value="1"/>
</dbReference>
<keyword evidence="5 8" id="KW-0326">Glycosidase</keyword>
<dbReference type="Gene3D" id="3.30.379.10">
    <property type="entry name" value="Chitobiase/beta-hexosaminidase domain 2-like"/>
    <property type="match status" value="1"/>
</dbReference>
<dbReference type="GO" id="GO:2000886">
    <property type="term" value="P:glucuronoxylan catabolic process"/>
    <property type="evidence" value="ECO:0007669"/>
    <property type="project" value="UniProtKB-ARBA"/>
</dbReference>
<keyword evidence="15" id="KW-1185">Reference proteome</keyword>
<dbReference type="EMBL" id="JRLV01000007">
    <property type="protein sequence ID" value="KGO81620.1"/>
    <property type="molecule type" value="Genomic_DNA"/>
</dbReference>
<dbReference type="InterPro" id="IPR037054">
    <property type="entry name" value="A-glucoronidase_C_sf"/>
</dbReference>
<proteinExistence type="inferred from homology"/>
<dbReference type="AlphaFoldDB" id="A0A0A2LZU7"/>
<evidence type="ECO:0000256" key="3">
    <source>
        <dbReference type="ARBA" id="ARBA00022801"/>
    </source>
</evidence>
<dbReference type="Pfam" id="PF07477">
    <property type="entry name" value="Glyco_hydro_67C"/>
    <property type="match status" value="1"/>
</dbReference>
<dbReference type="FunFam" id="3.20.20.80:FF:000096">
    <property type="entry name" value="Xylan alpha-1,2-glucuronidase"/>
    <property type="match status" value="1"/>
</dbReference>
<evidence type="ECO:0000256" key="1">
    <source>
        <dbReference type="ARBA" id="ARBA00008833"/>
    </source>
</evidence>
<dbReference type="GO" id="GO:0005576">
    <property type="term" value="C:extracellular region"/>
    <property type="evidence" value="ECO:0007669"/>
    <property type="project" value="InterPro"/>
</dbReference>
<evidence type="ECO:0000313" key="14">
    <source>
        <dbReference type="EMBL" id="KGO81620.1"/>
    </source>
</evidence>
<dbReference type="eggNOG" id="COG3661">
    <property type="taxonomic scope" value="Bacteria"/>
</dbReference>
<dbReference type="EC" id="3.2.1.131" evidence="10"/>